<dbReference type="EMBL" id="CM007895">
    <property type="protein sequence ID" value="OTG22353.1"/>
    <property type="molecule type" value="Genomic_DNA"/>
</dbReference>
<reference evidence="2" key="1">
    <citation type="journal article" date="2017" name="Nature">
        <title>The sunflower genome provides insights into oil metabolism, flowering and Asterid evolution.</title>
        <authorList>
            <person name="Badouin H."/>
            <person name="Gouzy J."/>
            <person name="Grassa C.J."/>
            <person name="Murat F."/>
            <person name="Staton S.E."/>
            <person name="Cottret L."/>
            <person name="Lelandais-Briere C."/>
            <person name="Owens G.L."/>
            <person name="Carrere S."/>
            <person name="Mayjonade B."/>
            <person name="Legrand L."/>
            <person name="Gill N."/>
            <person name="Kane N.C."/>
            <person name="Bowers J.E."/>
            <person name="Hubner S."/>
            <person name="Bellec A."/>
            <person name="Berard A."/>
            <person name="Berges H."/>
            <person name="Blanchet N."/>
            <person name="Boniface M.C."/>
            <person name="Brunel D."/>
            <person name="Catrice O."/>
            <person name="Chaidir N."/>
            <person name="Claudel C."/>
            <person name="Donnadieu C."/>
            <person name="Faraut T."/>
            <person name="Fievet G."/>
            <person name="Helmstetter N."/>
            <person name="King M."/>
            <person name="Knapp S.J."/>
            <person name="Lai Z."/>
            <person name="Le Paslier M.C."/>
            <person name="Lippi Y."/>
            <person name="Lorenzon L."/>
            <person name="Mandel J.R."/>
            <person name="Marage G."/>
            <person name="Marchand G."/>
            <person name="Marquand E."/>
            <person name="Bret-Mestries E."/>
            <person name="Morien E."/>
            <person name="Nambeesan S."/>
            <person name="Nguyen T."/>
            <person name="Pegot-Espagnet P."/>
            <person name="Pouilly N."/>
            <person name="Raftis F."/>
            <person name="Sallet E."/>
            <person name="Schiex T."/>
            <person name="Thomas J."/>
            <person name="Vandecasteele C."/>
            <person name="Vares D."/>
            <person name="Vear F."/>
            <person name="Vautrin S."/>
            <person name="Crespi M."/>
            <person name="Mangin B."/>
            <person name="Burke J.M."/>
            <person name="Salse J."/>
            <person name="Munos S."/>
            <person name="Vincourt P."/>
            <person name="Rieseberg L.H."/>
            <person name="Langlade N.B."/>
        </authorList>
    </citation>
    <scope>NUCLEOTIDE SEQUENCE [LARGE SCALE GENOMIC DNA]</scope>
    <source>
        <strain evidence="2">cv. SF193</strain>
    </source>
</reference>
<keyword evidence="2" id="KW-1185">Reference proteome</keyword>
<evidence type="ECO:0000313" key="1">
    <source>
        <dbReference type="EMBL" id="OTG22353.1"/>
    </source>
</evidence>
<organism evidence="1 2">
    <name type="scientific">Helianthus annuus</name>
    <name type="common">Common sunflower</name>
    <dbReference type="NCBI Taxonomy" id="4232"/>
    <lineage>
        <taxon>Eukaryota</taxon>
        <taxon>Viridiplantae</taxon>
        <taxon>Streptophyta</taxon>
        <taxon>Embryophyta</taxon>
        <taxon>Tracheophyta</taxon>
        <taxon>Spermatophyta</taxon>
        <taxon>Magnoliopsida</taxon>
        <taxon>eudicotyledons</taxon>
        <taxon>Gunneridae</taxon>
        <taxon>Pentapetalae</taxon>
        <taxon>asterids</taxon>
        <taxon>campanulids</taxon>
        <taxon>Asterales</taxon>
        <taxon>Asteraceae</taxon>
        <taxon>Asteroideae</taxon>
        <taxon>Heliantheae alliance</taxon>
        <taxon>Heliantheae</taxon>
        <taxon>Helianthus</taxon>
    </lineage>
</organism>
<sequence length="60" mass="7030">MIEFYHWSSSLHQHNSIPYNTKRFKFQETRVTGIQILGYDSKPNLLGGSSLHMFDAYSCF</sequence>
<proteinExistence type="predicted"/>
<dbReference type="AlphaFoldDB" id="A0A251UH28"/>
<gene>
    <name evidence="1" type="ORF">HannXRQ_Chr06g0170611</name>
</gene>
<protein>
    <submittedName>
        <fullName evidence="1">Uncharacterized protein</fullName>
    </submittedName>
</protein>
<dbReference type="Proteomes" id="UP000215914">
    <property type="component" value="Chromosome 6"/>
</dbReference>
<name>A0A251UH28_HELAN</name>
<evidence type="ECO:0000313" key="2">
    <source>
        <dbReference type="Proteomes" id="UP000215914"/>
    </source>
</evidence>
<dbReference type="InParanoid" id="A0A251UH28"/>
<accession>A0A251UH28</accession>